<dbReference type="CDD" id="cd01347">
    <property type="entry name" value="ligand_gated_channel"/>
    <property type="match status" value="1"/>
</dbReference>
<evidence type="ECO:0000256" key="6">
    <source>
        <dbReference type="ARBA" id="ARBA00023077"/>
    </source>
</evidence>
<evidence type="ECO:0000256" key="4">
    <source>
        <dbReference type="ARBA" id="ARBA00022692"/>
    </source>
</evidence>
<keyword evidence="7 10" id="KW-0472">Membrane</keyword>
<feature type="chain" id="PRO_5016130083" evidence="12">
    <location>
        <begin position="22"/>
        <end position="806"/>
    </location>
</feature>
<keyword evidence="16" id="KW-1185">Reference proteome</keyword>
<dbReference type="Proteomes" id="UP000247973">
    <property type="component" value="Unassembled WGS sequence"/>
</dbReference>
<organism evidence="15 16">
    <name type="scientific">Dysgonomonas alginatilytica</name>
    <dbReference type="NCBI Taxonomy" id="1605892"/>
    <lineage>
        <taxon>Bacteria</taxon>
        <taxon>Pseudomonadati</taxon>
        <taxon>Bacteroidota</taxon>
        <taxon>Bacteroidia</taxon>
        <taxon>Bacteroidales</taxon>
        <taxon>Dysgonomonadaceae</taxon>
        <taxon>Dysgonomonas</taxon>
    </lineage>
</organism>
<evidence type="ECO:0000313" key="16">
    <source>
        <dbReference type="Proteomes" id="UP000247973"/>
    </source>
</evidence>
<dbReference type="SUPFAM" id="SSF56935">
    <property type="entry name" value="Porins"/>
    <property type="match status" value="1"/>
</dbReference>
<evidence type="ECO:0000256" key="5">
    <source>
        <dbReference type="ARBA" id="ARBA00022729"/>
    </source>
</evidence>
<dbReference type="AlphaFoldDB" id="A0A2V3PK53"/>
<proteinExistence type="inferred from homology"/>
<dbReference type="Pfam" id="PF13715">
    <property type="entry name" value="CarbopepD_reg_2"/>
    <property type="match status" value="1"/>
</dbReference>
<dbReference type="InterPro" id="IPR000531">
    <property type="entry name" value="Beta-barrel_TonB"/>
</dbReference>
<dbReference type="OrthoDB" id="9795928at2"/>
<evidence type="ECO:0000256" key="7">
    <source>
        <dbReference type="ARBA" id="ARBA00023136"/>
    </source>
</evidence>
<keyword evidence="9 10" id="KW-0998">Cell outer membrane</keyword>
<name>A0A2V3PK53_9BACT</name>
<dbReference type="PROSITE" id="PS52016">
    <property type="entry name" value="TONB_DEPENDENT_REC_3"/>
    <property type="match status" value="1"/>
</dbReference>
<keyword evidence="3 10" id="KW-1134">Transmembrane beta strand</keyword>
<dbReference type="GO" id="GO:0044718">
    <property type="term" value="P:siderophore transmembrane transport"/>
    <property type="evidence" value="ECO:0007669"/>
    <property type="project" value="TreeGrafter"/>
</dbReference>
<protein>
    <submittedName>
        <fullName evidence="15">Iron complex outermembrane receptor protein</fullName>
    </submittedName>
</protein>
<gene>
    <name evidence="15" type="ORF">CLV62_1471</name>
</gene>
<evidence type="ECO:0000256" key="8">
    <source>
        <dbReference type="ARBA" id="ARBA00023170"/>
    </source>
</evidence>
<evidence type="ECO:0000256" key="11">
    <source>
        <dbReference type="RuleBase" id="RU003357"/>
    </source>
</evidence>
<accession>A0A2V3PK53</accession>
<comment type="similarity">
    <text evidence="10 11">Belongs to the TonB-dependent receptor family.</text>
</comment>
<dbReference type="GO" id="GO:0015344">
    <property type="term" value="F:siderophore uptake transmembrane transporter activity"/>
    <property type="evidence" value="ECO:0007669"/>
    <property type="project" value="TreeGrafter"/>
</dbReference>
<dbReference type="Pfam" id="PF00593">
    <property type="entry name" value="TonB_dep_Rec_b-barrel"/>
    <property type="match status" value="1"/>
</dbReference>
<keyword evidence="6 11" id="KW-0798">TonB box</keyword>
<keyword evidence="8 15" id="KW-0675">Receptor</keyword>
<evidence type="ECO:0000256" key="9">
    <source>
        <dbReference type="ARBA" id="ARBA00023237"/>
    </source>
</evidence>
<keyword evidence="2 10" id="KW-0813">Transport</keyword>
<evidence type="ECO:0000259" key="13">
    <source>
        <dbReference type="Pfam" id="PF00593"/>
    </source>
</evidence>
<keyword evidence="4 10" id="KW-0812">Transmembrane</keyword>
<dbReference type="PANTHER" id="PTHR30069">
    <property type="entry name" value="TONB-DEPENDENT OUTER MEMBRANE RECEPTOR"/>
    <property type="match status" value="1"/>
</dbReference>
<feature type="domain" description="TonB-dependent receptor plug" evidence="14">
    <location>
        <begin position="124"/>
        <end position="227"/>
    </location>
</feature>
<evidence type="ECO:0000256" key="3">
    <source>
        <dbReference type="ARBA" id="ARBA00022452"/>
    </source>
</evidence>
<evidence type="ECO:0000313" key="15">
    <source>
        <dbReference type="EMBL" id="PXV58432.1"/>
    </source>
</evidence>
<dbReference type="EMBL" id="QICL01000047">
    <property type="protein sequence ID" value="PXV58432.1"/>
    <property type="molecule type" value="Genomic_DNA"/>
</dbReference>
<evidence type="ECO:0000256" key="12">
    <source>
        <dbReference type="SAM" id="SignalP"/>
    </source>
</evidence>
<dbReference type="Gene3D" id="2.60.40.1120">
    <property type="entry name" value="Carboxypeptidase-like, regulatory domain"/>
    <property type="match status" value="1"/>
</dbReference>
<dbReference type="InterPro" id="IPR036942">
    <property type="entry name" value="Beta-barrel_TonB_sf"/>
</dbReference>
<keyword evidence="5 12" id="KW-0732">Signal</keyword>
<evidence type="ECO:0000256" key="2">
    <source>
        <dbReference type="ARBA" id="ARBA00022448"/>
    </source>
</evidence>
<dbReference type="Gene3D" id="2.40.170.20">
    <property type="entry name" value="TonB-dependent receptor, beta-barrel domain"/>
    <property type="match status" value="1"/>
</dbReference>
<sequence length="806" mass="89718">MKVIYTIIICLLSLATLSANNAPTDNRSLQGIITDEKDGEALMGVNVYLPDLKKGAITNEKGQYRIDNLPLVRTTVQVTYLGHQTLVQTVDLRSVNDLNFALKESSAEINEVVVTSLTGSSLIKRTPSPISFIARKELLQQSSSNIIDAISRQPGVSQITTGSGISKPVIRGLGYNRVVVVNDGVRQEGQQWGDEHGVEIDPQSVNSVEILKGPASLMYGSDAMAGVINFQSDPILPDGVINANVLTEYQTNNGLINYSVNTAGNKGGIVWNARYSDKWAHSYKNKYDGYVFNSGFQERAVSGLIGLNKNWGYSHLTLDYYNITPGIVEGERDEKTGGFLKPVVIDGEEGTAVATDRDGRSYRPFVPYQQVYHYKAVSSSNIILGDGSLRTIFGYQQNRRQEFENVMDRNEYALYFQLHTATYDVRYSLPEINGYKLVTGVNGMYQSSLNRGHETLLPEYKLFDMGVFAIASKNFGKLDISGGLRFDRRHQSVKEFEPHTHDHEDGDDHDHDHDAQIFPAYTRNFQGLSGSLGFTYQLSDGWYTKLNLSHGFRAPNISELASNGAHGGAVRYEIGNPNLKAENSWQADLGFGYSSPIISGEVSLFANRINNYIFSHKLLDEDGHDLLTDGYKTFQFVSGNARILGGEISIDIHPIERLHFQNSFSYVNSVQLNQPDSTKNLPFTPAPKLISDLCFDLIRHGKTLNNTYVSVGIESNLKQDRIFSAFDTETVTPAYTLLNASFGTDFVHKGRTWASLYFMANNITNKAYQNHLSRLKYTDVNQVTGREGVFNMGRNFGIKLLVPLNF</sequence>
<dbReference type="PANTHER" id="PTHR30069:SF29">
    <property type="entry name" value="HEMOGLOBIN AND HEMOGLOBIN-HAPTOGLOBIN-BINDING PROTEIN 1-RELATED"/>
    <property type="match status" value="1"/>
</dbReference>
<dbReference type="GO" id="GO:0009279">
    <property type="term" value="C:cell outer membrane"/>
    <property type="evidence" value="ECO:0007669"/>
    <property type="project" value="UniProtKB-SubCell"/>
</dbReference>
<dbReference type="InterPro" id="IPR039426">
    <property type="entry name" value="TonB-dep_rcpt-like"/>
</dbReference>
<feature type="signal peptide" evidence="12">
    <location>
        <begin position="1"/>
        <end position="21"/>
    </location>
</feature>
<dbReference type="RefSeq" id="WP_110312614.1">
    <property type="nucleotide sequence ID" value="NZ_QICL01000047.1"/>
</dbReference>
<dbReference type="InterPro" id="IPR037066">
    <property type="entry name" value="Plug_dom_sf"/>
</dbReference>
<dbReference type="Gene3D" id="2.170.130.10">
    <property type="entry name" value="TonB-dependent receptor, plug domain"/>
    <property type="match status" value="1"/>
</dbReference>
<comment type="subcellular location">
    <subcellularLocation>
        <location evidence="1 10">Cell outer membrane</location>
        <topology evidence="1 10">Multi-pass membrane protein</topology>
    </subcellularLocation>
</comment>
<dbReference type="Pfam" id="PF07715">
    <property type="entry name" value="Plug"/>
    <property type="match status" value="1"/>
</dbReference>
<evidence type="ECO:0000256" key="1">
    <source>
        <dbReference type="ARBA" id="ARBA00004571"/>
    </source>
</evidence>
<dbReference type="InterPro" id="IPR012910">
    <property type="entry name" value="Plug_dom"/>
</dbReference>
<evidence type="ECO:0000256" key="10">
    <source>
        <dbReference type="PROSITE-ProRule" id="PRU01360"/>
    </source>
</evidence>
<reference evidence="15 16" key="1">
    <citation type="submission" date="2018-03" db="EMBL/GenBank/DDBJ databases">
        <title>Genomic Encyclopedia of Archaeal and Bacterial Type Strains, Phase II (KMG-II): from individual species to whole genera.</title>
        <authorList>
            <person name="Goeker M."/>
        </authorList>
    </citation>
    <scope>NUCLEOTIDE SEQUENCE [LARGE SCALE GENOMIC DNA]</scope>
    <source>
        <strain evidence="15 16">DSM 100214</strain>
    </source>
</reference>
<evidence type="ECO:0000259" key="14">
    <source>
        <dbReference type="Pfam" id="PF07715"/>
    </source>
</evidence>
<feature type="domain" description="TonB-dependent receptor-like beta-barrel" evidence="13">
    <location>
        <begin position="244"/>
        <end position="763"/>
    </location>
</feature>
<comment type="caution">
    <text evidence="15">The sequence shown here is derived from an EMBL/GenBank/DDBJ whole genome shotgun (WGS) entry which is preliminary data.</text>
</comment>
<dbReference type="SUPFAM" id="SSF49464">
    <property type="entry name" value="Carboxypeptidase regulatory domain-like"/>
    <property type="match status" value="1"/>
</dbReference>
<dbReference type="InterPro" id="IPR008969">
    <property type="entry name" value="CarboxyPept-like_regulatory"/>
</dbReference>